<reference evidence="2" key="1">
    <citation type="submission" date="2014-11" db="EMBL/GenBank/DDBJ databases">
        <authorList>
            <person name="Amaro Gonzalez C."/>
        </authorList>
    </citation>
    <scope>NUCLEOTIDE SEQUENCE</scope>
</reference>
<evidence type="ECO:0000313" key="2">
    <source>
        <dbReference type="EMBL" id="JAH62300.1"/>
    </source>
</evidence>
<proteinExistence type="predicted"/>
<organism evidence="2">
    <name type="scientific">Anguilla anguilla</name>
    <name type="common">European freshwater eel</name>
    <name type="synonym">Muraena anguilla</name>
    <dbReference type="NCBI Taxonomy" id="7936"/>
    <lineage>
        <taxon>Eukaryota</taxon>
        <taxon>Metazoa</taxon>
        <taxon>Chordata</taxon>
        <taxon>Craniata</taxon>
        <taxon>Vertebrata</taxon>
        <taxon>Euteleostomi</taxon>
        <taxon>Actinopterygii</taxon>
        <taxon>Neopterygii</taxon>
        <taxon>Teleostei</taxon>
        <taxon>Anguilliformes</taxon>
        <taxon>Anguillidae</taxon>
        <taxon>Anguilla</taxon>
    </lineage>
</organism>
<dbReference type="EMBL" id="GBXM01046277">
    <property type="protein sequence ID" value="JAH62300.1"/>
    <property type="molecule type" value="Transcribed_RNA"/>
</dbReference>
<dbReference type="AlphaFoldDB" id="A0A0E9UAU8"/>
<reference evidence="2" key="2">
    <citation type="journal article" date="2015" name="Fish Shellfish Immunol.">
        <title>Early steps in the European eel (Anguilla anguilla)-Vibrio vulnificus interaction in the gills: Role of the RtxA13 toxin.</title>
        <authorList>
            <person name="Callol A."/>
            <person name="Pajuelo D."/>
            <person name="Ebbesson L."/>
            <person name="Teles M."/>
            <person name="MacKenzie S."/>
            <person name="Amaro C."/>
        </authorList>
    </citation>
    <scope>NUCLEOTIDE SEQUENCE</scope>
</reference>
<accession>A0A0E9UAU8</accession>
<feature type="region of interest" description="Disordered" evidence="1">
    <location>
        <begin position="1"/>
        <end position="28"/>
    </location>
</feature>
<protein>
    <submittedName>
        <fullName evidence="2">Uncharacterized protein</fullName>
    </submittedName>
</protein>
<sequence length="28" mass="3202">MSWTEPPSLIGTPLKQDHELPEEVINHC</sequence>
<evidence type="ECO:0000256" key="1">
    <source>
        <dbReference type="SAM" id="MobiDB-lite"/>
    </source>
</evidence>
<feature type="compositionally biased region" description="Basic and acidic residues" evidence="1">
    <location>
        <begin position="15"/>
        <end position="28"/>
    </location>
</feature>
<name>A0A0E9UAU8_ANGAN</name>